<protein>
    <recommendedName>
        <fullName evidence="4">Lipoprotein</fullName>
    </recommendedName>
</protein>
<feature type="signal peptide" evidence="1">
    <location>
        <begin position="1"/>
        <end position="20"/>
    </location>
</feature>
<dbReference type="RefSeq" id="WP_028701943.1">
    <property type="nucleotide sequence ID" value="NZ_JAKDOF010000090.1"/>
</dbReference>
<dbReference type="AlphaFoldDB" id="A0A448NZS7"/>
<proteinExistence type="predicted"/>
<gene>
    <name evidence="2" type="ORF">NCTC13652_01647</name>
</gene>
<feature type="chain" id="PRO_5039670605" description="Lipoprotein" evidence="1">
    <location>
        <begin position="21"/>
        <end position="194"/>
    </location>
</feature>
<dbReference type="EMBL" id="LR134473">
    <property type="protein sequence ID" value="VEI03443.1"/>
    <property type="molecule type" value="Genomic_DNA"/>
</dbReference>
<evidence type="ECO:0008006" key="4">
    <source>
        <dbReference type="Google" id="ProtNLM"/>
    </source>
</evidence>
<keyword evidence="3" id="KW-1185">Reference proteome</keyword>
<dbReference type="Proteomes" id="UP000277858">
    <property type="component" value="Chromosome"/>
</dbReference>
<name>A0A448NZS7_9ACTN</name>
<reference evidence="2 3" key="1">
    <citation type="submission" date="2018-12" db="EMBL/GenBank/DDBJ databases">
        <authorList>
            <consortium name="Pathogen Informatics"/>
        </authorList>
    </citation>
    <scope>NUCLEOTIDE SEQUENCE [LARGE SCALE GENOMIC DNA]</scope>
    <source>
        <strain evidence="2 3">NCTC13652</strain>
    </source>
</reference>
<dbReference type="PROSITE" id="PS51257">
    <property type="entry name" value="PROKAR_LIPOPROTEIN"/>
    <property type="match status" value="1"/>
</dbReference>
<organism evidence="2 3">
    <name type="scientific">Acidipropionibacterium jensenii</name>
    <dbReference type="NCBI Taxonomy" id="1749"/>
    <lineage>
        <taxon>Bacteria</taxon>
        <taxon>Bacillati</taxon>
        <taxon>Actinomycetota</taxon>
        <taxon>Actinomycetes</taxon>
        <taxon>Propionibacteriales</taxon>
        <taxon>Propionibacteriaceae</taxon>
        <taxon>Acidipropionibacterium</taxon>
    </lineage>
</organism>
<keyword evidence="1" id="KW-0732">Signal</keyword>
<evidence type="ECO:0000313" key="3">
    <source>
        <dbReference type="Proteomes" id="UP000277858"/>
    </source>
</evidence>
<accession>A0A448NZS7</accession>
<evidence type="ECO:0000256" key="1">
    <source>
        <dbReference type="SAM" id="SignalP"/>
    </source>
</evidence>
<sequence>MKKTALATLAILTLALGATACSSGGTAAPAASSPAATAPASSAASASSAAASPATLVTKAGKITVTDRRANIEKGSGAAITITPGASGQARFQLIDPTSGGNYADFYVFNYATNTFLRHHKSVAMGKTYEYTVDLRTKKLLSVKDATGKDLSASTKKMNRWDSAEQENVGFMETAETYFQKTYGKSIQDATTKA</sequence>
<evidence type="ECO:0000313" key="2">
    <source>
        <dbReference type="EMBL" id="VEI03443.1"/>
    </source>
</evidence>
<dbReference type="STRING" id="1122997.GCA_000425285_00016"/>